<keyword evidence="6" id="KW-0411">Iron-sulfur</keyword>
<dbReference type="SMART" id="SM00525">
    <property type="entry name" value="FES"/>
    <property type="match status" value="1"/>
</dbReference>
<feature type="region of interest" description="Disordered" evidence="9">
    <location>
        <begin position="35"/>
        <end position="79"/>
    </location>
</feature>
<proteinExistence type="inferred from homology"/>
<organism evidence="11 12">
    <name type="scientific">Lolium multiflorum</name>
    <name type="common">Italian ryegrass</name>
    <name type="synonym">Lolium perenne subsp. multiflorum</name>
    <dbReference type="NCBI Taxonomy" id="4521"/>
    <lineage>
        <taxon>Eukaryota</taxon>
        <taxon>Viridiplantae</taxon>
        <taxon>Streptophyta</taxon>
        <taxon>Embryophyta</taxon>
        <taxon>Tracheophyta</taxon>
        <taxon>Spermatophyta</taxon>
        <taxon>Magnoliopsida</taxon>
        <taxon>Liliopsida</taxon>
        <taxon>Poales</taxon>
        <taxon>Poaceae</taxon>
        <taxon>BOP clade</taxon>
        <taxon>Pooideae</taxon>
        <taxon>Poodae</taxon>
        <taxon>Poeae</taxon>
        <taxon>Poeae Chloroplast Group 2 (Poeae type)</taxon>
        <taxon>Loliodinae</taxon>
        <taxon>Loliinae</taxon>
        <taxon>Lolium</taxon>
    </lineage>
</organism>
<evidence type="ECO:0000256" key="9">
    <source>
        <dbReference type="SAM" id="MobiDB-lite"/>
    </source>
</evidence>
<dbReference type="InterPro" id="IPR011257">
    <property type="entry name" value="DNA_glycosylase"/>
</dbReference>
<dbReference type="GO" id="GO:0141166">
    <property type="term" value="P:chromosomal 5-methylcytosine DNA demethylation pathway"/>
    <property type="evidence" value="ECO:0007669"/>
    <property type="project" value="InterPro"/>
</dbReference>
<dbReference type="Pfam" id="PF15628">
    <property type="entry name" value="RRM_DME"/>
    <property type="match status" value="1"/>
</dbReference>
<feature type="region of interest" description="Disordered" evidence="9">
    <location>
        <begin position="298"/>
        <end position="322"/>
    </location>
</feature>
<keyword evidence="5" id="KW-0408">Iron</keyword>
<dbReference type="InterPro" id="IPR003651">
    <property type="entry name" value="Endonuclease3_FeS-loop_motif"/>
</dbReference>
<comment type="similarity">
    <text evidence="3">Belongs to the DNA glycosylase family. DEMETER subfamily.</text>
</comment>
<dbReference type="PANTHER" id="PTHR46213:SF4">
    <property type="entry name" value="OS02G0496500 PROTEIN"/>
    <property type="match status" value="1"/>
</dbReference>
<evidence type="ECO:0000259" key="10">
    <source>
        <dbReference type="Pfam" id="PF15628"/>
    </source>
</evidence>
<comment type="cofactor">
    <cofactor evidence="1">
        <name>[4Fe-4S] cluster</name>
        <dbReference type="ChEBI" id="CHEBI:49883"/>
    </cofactor>
</comment>
<evidence type="ECO:0000256" key="7">
    <source>
        <dbReference type="ARBA" id="ARBA00023125"/>
    </source>
</evidence>
<dbReference type="Proteomes" id="UP001231189">
    <property type="component" value="Unassembled WGS sequence"/>
</dbReference>
<dbReference type="InterPro" id="IPR003265">
    <property type="entry name" value="HhH-GPD_domain"/>
</dbReference>
<feature type="compositionally biased region" description="Polar residues" evidence="9">
    <location>
        <begin position="69"/>
        <end position="78"/>
    </location>
</feature>
<reference evidence="11" key="1">
    <citation type="submission" date="2023-07" db="EMBL/GenBank/DDBJ databases">
        <title>A chromosome-level genome assembly of Lolium multiflorum.</title>
        <authorList>
            <person name="Chen Y."/>
            <person name="Copetti D."/>
            <person name="Kolliker R."/>
            <person name="Studer B."/>
        </authorList>
    </citation>
    <scope>NUCLEOTIDE SEQUENCE</scope>
    <source>
        <strain evidence="11">02402/16</strain>
        <tissue evidence="11">Leaf</tissue>
    </source>
</reference>
<comment type="caution">
    <text evidence="11">The sequence shown here is derived from an EMBL/GenBank/DDBJ whole genome shotgun (WGS) entry which is preliminary data.</text>
</comment>
<feature type="region of interest" description="Disordered" evidence="9">
    <location>
        <begin position="220"/>
        <end position="284"/>
    </location>
</feature>
<dbReference type="AlphaFoldDB" id="A0AAD8VX64"/>
<dbReference type="GO" id="GO:0006284">
    <property type="term" value="P:base-excision repair"/>
    <property type="evidence" value="ECO:0007669"/>
    <property type="project" value="InterPro"/>
</dbReference>
<name>A0AAD8VX64_LOLMU</name>
<keyword evidence="12" id="KW-1185">Reference proteome</keyword>
<dbReference type="Gene3D" id="1.10.1670.10">
    <property type="entry name" value="Helix-hairpin-Helix base-excision DNA repair enzymes (C-terminal)"/>
    <property type="match status" value="1"/>
</dbReference>
<dbReference type="GO" id="GO:0035514">
    <property type="term" value="F:DNA demethylase activity"/>
    <property type="evidence" value="ECO:0007669"/>
    <property type="project" value="InterPro"/>
</dbReference>
<feature type="region of interest" description="Disordered" evidence="9">
    <location>
        <begin position="104"/>
        <end position="142"/>
    </location>
</feature>
<dbReference type="GO" id="GO:0005634">
    <property type="term" value="C:nucleus"/>
    <property type="evidence" value="ECO:0007669"/>
    <property type="project" value="UniProtKB-SubCell"/>
</dbReference>
<dbReference type="EMBL" id="JAUUTY010000006">
    <property type="protein sequence ID" value="KAK1620510.1"/>
    <property type="molecule type" value="Genomic_DNA"/>
</dbReference>
<feature type="region of interest" description="Disordered" evidence="9">
    <location>
        <begin position="170"/>
        <end position="205"/>
    </location>
</feature>
<dbReference type="GO" id="GO:0046872">
    <property type="term" value="F:metal ion binding"/>
    <property type="evidence" value="ECO:0007669"/>
    <property type="project" value="UniProtKB-KW"/>
</dbReference>
<dbReference type="GO" id="GO:0051539">
    <property type="term" value="F:4 iron, 4 sulfur cluster binding"/>
    <property type="evidence" value="ECO:0007669"/>
    <property type="project" value="InterPro"/>
</dbReference>
<dbReference type="InterPro" id="IPR023170">
    <property type="entry name" value="HhH_base_excis_C"/>
</dbReference>
<dbReference type="GO" id="GO:0003677">
    <property type="term" value="F:DNA binding"/>
    <property type="evidence" value="ECO:0007669"/>
    <property type="project" value="UniProtKB-KW"/>
</dbReference>
<dbReference type="InterPro" id="IPR028925">
    <property type="entry name" value="RRM_DME"/>
</dbReference>
<feature type="compositionally biased region" description="Low complexity" evidence="9">
    <location>
        <begin position="186"/>
        <end position="197"/>
    </location>
</feature>
<evidence type="ECO:0000256" key="3">
    <source>
        <dbReference type="ARBA" id="ARBA00005646"/>
    </source>
</evidence>
<evidence type="ECO:0000313" key="12">
    <source>
        <dbReference type="Proteomes" id="UP001231189"/>
    </source>
</evidence>
<dbReference type="SUPFAM" id="SSF48150">
    <property type="entry name" value="DNA-glycosylase"/>
    <property type="match status" value="1"/>
</dbReference>
<evidence type="ECO:0000256" key="2">
    <source>
        <dbReference type="ARBA" id="ARBA00004123"/>
    </source>
</evidence>
<evidence type="ECO:0000256" key="8">
    <source>
        <dbReference type="ARBA" id="ARBA00023242"/>
    </source>
</evidence>
<evidence type="ECO:0000256" key="1">
    <source>
        <dbReference type="ARBA" id="ARBA00001966"/>
    </source>
</evidence>
<evidence type="ECO:0000256" key="4">
    <source>
        <dbReference type="ARBA" id="ARBA00022723"/>
    </source>
</evidence>
<comment type="subcellular location">
    <subcellularLocation>
        <location evidence="2">Nucleus</location>
    </subcellularLocation>
</comment>
<dbReference type="PANTHER" id="PTHR46213">
    <property type="entry name" value="TRANSCRIPTIONAL ACTIVATOR DEMETER"/>
    <property type="match status" value="1"/>
</dbReference>
<feature type="compositionally biased region" description="Low complexity" evidence="9">
    <location>
        <begin position="130"/>
        <end position="142"/>
    </location>
</feature>
<feature type="compositionally biased region" description="Low complexity" evidence="9">
    <location>
        <begin position="249"/>
        <end position="264"/>
    </location>
</feature>
<keyword evidence="8" id="KW-0539">Nucleus</keyword>
<accession>A0AAD8VX64</accession>
<feature type="domain" description="Demeter RRM-fold" evidence="10">
    <location>
        <begin position="1022"/>
        <end position="1122"/>
    </location>
</feature>
<evidence type="ECO:0000256" key="6">
    <source>
        <dbReference type="ARBA" id="ARBA00023014"/>
    </source>
</evidence>
<evidence type="ECO:0000313" key="11">
    <source>
        <dbReference type="EMBL" id="KAK1620510.1"/>
    </source>
</evidence>
<keyword evidence="4" id="KW-0479">Metal-binding</keyword>
<dbReference type="GO" id="GO:0019104">
    <property type="term" value="F:DNA N-glycosylase activity"/>
    <property type="evidence" value="ECO:0007669"/>
    <property type="project" value="InterPro"/>
</dbReference>
<evidence type="ECO:0000256" key="5">
    <source>
        <dbReference type="ARBA" id="ARBA00023004"/>
    </source>
</evidence>
<keyword evidence="7" id="KW-0238">DNA-binding</keyword>
<protein>
    <recommendedName>
        <fullName evidence="10">Demeter RRM-fold domain-containing protein</fullName>
    </recommendedName>
</protein>
<sequence length="1141" mass="124960">MGIGRRSTPIKLPRRGLEERLSHCLLSPLPARLPKSTAAAARPPEVHGGGQKSDLGSGLLMPPPVTTDVGRSQSSTDGRFSCSAVPASASIDFGMFDKHGFISPIGESAPAGTREPSPSPQDADSFGKIAPPGEGAAAASATGPGATPYKDFGMFDKHGFIYVPTSIGESAPGTGEASTGPPGEGNAAANATSSGAAPVPTPDTDFGMFDKHGFIYVPSSIGESAPGTGEGLSSPQESDSSDKIEEGAAADNATSAAATKAAATPIPSPYKGEDAHWRPRKKSTKGVARFKLVKDKRPTPAKLGKTPITKDPGESSVGGVADQKSTKRKLDVDAIEVITGSFNRARLVENLMRLANMPDGVMKKKKKKKTSAGEQAIVPYYDAADMSCSALVPVGTPGQLAMVRHANHGKKVRAKVVGLDAETLRVHGVLAKWDEAASESFEGLDIGSGPEWNEVRRKYKQLVDWFISVVKDLFGSRKFSQWGGSVLDSVVGTFLTQNVADNLSSNAFMTLAAKFPMDKRKDNAEECSYEPPLTDDVLNCNEASSAANVNSLFSKPADCEKVGCTDEVKGQYGEDYKTIMENFLTIIQEKDVSTWEKDDLLNLVKSKSGKEICTERTLRKFIASLRLEDTAHWDKLRVEACIEGYDSKSKTRVPDKVDWEAVQKASLVDIAKCIAGRGQHYLLALRIQAFLTRIKKDHGSFDLDWLRCVPRESAKKYLLSVNGLGAKSVDCIRLLSLNHKAFPVDVNVARIVTRLEWVELQCCDEEFHLVDLYPLMEDVQSYLWPRLCTIDKEKLYELHCLMITFGKVICTKVDPNCNACPFRSGCRWYRSKRTRPLLPPAEEHVHGHSEGQASMITSERLLLSNGSCTPSQQVCQLEIDESRTAGRQPTRSCEPIIEVPPSPEYEYEALDEQGYPSEDDLVDIEDIMSGVGYDVEINLCSNKPMASNGSWTPSCGKGLALNDSRYTQRKLKNIGHLRTEHHAYVLPDDHAILEEFEDRIPEDPCHYLLVVIPCPDDHMVKGTVLIPCRTASEGNFPLNGTYFQEHEVFADHASSHFPITIPRECIWELERRIVYFGSSIHSITKGQPRQDIEDCFKRGHVCVRGFDRQTRYPRRLCATLHSIAGEKKESSSEQKESTSSK</sequence>
<dbReference type="CDD" id="cd00056">
    <property type="entry name" value="ENDO3c"/>
    <property type="match status" value="1"/>
</dbReference>
<gene>
    <name evidence="11" type="ORF">QYE76_026027</name>
</gene>
<dbReference type="InterPro" id="IPR044811">
    <property type="entry name" value="DME/ROS1"/>
</dbReference>